<evidence type="ECO:0000256" key="2">
    <source>
        <dbReference type="ARBA" id="ARBA00035170"/>
    </source>
</evidence>
<dbReference type="GO" id="GO:0006412">
    <property type="term" value="P:translation"/>
    <property type="evidence" value="ECO:0007669"/>
    <property type="project" value="InterPro"/>
</dbReference>
<evidence type="ECO:0000313" key="4">
    <source>
        <dbReference type="EMBL" id="KAF7387232.1"/>
    </source>
</evidence>
<dbReference type="EMBL" id="JACSDZ010000014">
    <property type="protein sequence ID" value="KAF7387232.1"/>
    <property type="molecule type" value="Genomic_DNA"/>
</dbReference>
<dbReference type="PANTHER" id="PTHR21011:SF1">
    <property type="entry name" value="SMALL RIBOSOMAL SUBUNIT PROTEIN BS6M"/>
    <property type="match status" value="1"/>
</dbReference>
<sequence length="154" mass="18426">MPTYEMPLLLRVMDKPETFNVLKRTATAIFDNGGIIRKIENLGIKQLPCKLSFRGKTYWQANHFLYRFDVPPSRVMDLIDEYNRDVDILRNRIYKEENIQPIECTLQEELLPPIYRKDVIKLMEIAEKQRKKHQKLQFSREMVYYPSSKSDQVL</sequence>
<name>A0A834JG51_VESGE</name>
<dbReference type="Proteomes" id="UP000617340">
    <property type="component" value="Unassembled WGS sequence"/>
</dbReference>
<dbReference type="GO" id="GO:0070181">
    <property type="term" value="F:small ribosomal subunit rRNA binding"/>
    <property type="evidence" value="ECO:0007669"/>
    <property type="project" value="TreeGrafter"/>
</dbReference>
<dbReference type="GO" id="GO:0003735">
    <property type="term" value="F:structural constituent of ribosome"/>
    <property type="evidence" value="ECO:0007669"/>
    <property type="project" value="InterPro"/>
</dbReference>
<accession>A0A834JG51</accession>
<dbReference type="CDD" id="cd15465">
    <property type="entry name" value="bS6_mito"/>
    <property type="match status" value="1"/>
</dbReference>
<comment type="similarity">
    <text evidence="1">Belongs to the bacterial ribosomal protein bS6 family.</text>
</comment>
<dbReference type="Pfam" id="PF01250">
    <property type="entry name" value="Ribosomal_S6"/>
    <property type="match status" value="1"/>
</dbReference>
<gene>
    <name evidence="4" type="ORF">HZH68_012909</name>
</gene>
<protein>
    <recommendedName>
        <fullName evidence="2">Small ribosomal subunit protein bS6m</fullName>
    </recommendedName>
    <alternativeName>
        <fullName evidence="3">28S ribosomal protein S6, mitochondrial</fullName>
    </alternativeName>
</protein>
<dbReference type="FunFam" id="3.30.70.60:FF:000014">
    <property type="entry name" value="28S ribosomal protein S6, mitochondrial"/>
    <property type="match status" value="1"/>
</dbReference>
<evidence type="ECO:0000313" key="5">
    <source>
        <dbReference type="Proteomes" id="UP000617340"/>
    </source>
</evidence>
<reference evidence="4" key="1">
    <citation type="journal article" date="2020" name="G3 (Bethesda)">
        <title>High-Quality Assemblies for Three Invasive Social Wasps from the &lt;i&gt;Vespula&lt;/i&gt; Genus.</title>
        <authorList>
            <person name="Harrop T.W.R."/>
            <person name="Guhlin J."/>
            <person name="McLaughlin G.M."/>
            <person name="Permina E."/>
            <person name="Stockwell P."/>
            <person name="Gilligan J."/>
            <person name="Le Lec M.F."/>
            <person name="Gruber M.A.M."/>
            <person name="Quinn O."/>
            <person name="Lovegrove M."/>
            <person name="Duncan E.J."/>
            <person name="Remnant E.J."/>
            <person name="Van Eeckhoven J."/>
            <person name="Graham B."/>
            <person name="Knapp R.A."/>
            <person name="Langford K.W."/>
            <person name="Kronenberg Z."/>
            <person name="Press M.O."/>
            <person name="Eacker S.M."/>
            <person name="Wilson-Rankin E.E."/>
            <person name="Purcell J."/>
            <person name="Lester P.J."/>
            <person name="Dearden P.K."/>
        </authorList>
    </citation>
    <scope>NUCLEOTIDE SEQUENCE</scope>
    <source>
        <strain evidence="4">Linc-1</strain>
    </source>
</reference>
<proteinExistence type="inferred from homology"/>
<dbReference type="AlphaFoldDB" id="A0A834JG51"/>
<dbReference type="Gene3D" id="3.30.70.60">
    <property type="match status" value="1"/>
</dbReference>
<dbReference type="InterPro" id="IPR000529">
    <property type="entry name" value="Ribosomal_bS6"/>
</dbReference>
<evidence type="ECO:0000256" key="3">
    <source>
        <dbReference type="ARBA" id="ARBA00035365"/>
    </source>
</evidence>
<comment type="caution">
    <text evidence="4">The sequence shown here is derived from an EMBL/GenBank/DDBJ whole genome shotgun (WGS) entry which is preliminary data.</text>
</comment>
<evidence type="ECO:0000256" key="1">
    <source>
        <dbReference type="ARBA" id="ARBA00009512"/>
    </source>
</evidence>
<organism evidence="4 5">
    <name type="scientific">Vespula germanica</name>
    <name type="common">German yellow jacket</name>
    <name type="synonym">Paravespula germanica</name>
    <dbReference type="NCBI Taxonomy" id="30212"/>
    <lineage>
        <taxon>Eukaryota</taxon>
        <taxon>Metazoa</taxon>
        <taxon>Ecdysozoa</taxon>
        <taxon>Arthropoda</taxon>
        <taxon>Hexapoda</taxon>
        <taxon>Insecta</taxon>
        <taxon>Pterygota</taxon>
        <taxon>Neoptera</taxon>
        <taxon>Endopterygota</taxon>
        <taxon>Hymenoptera</taxon>
        <taxon>Apocrita</taxon>
        <taxon>Aculeata</taxon>
        <taxon>Vespoidea</taxon>
        <taxon>Vespidae</taxon>
        <taxon>Vespinae</taxon>
        <taxon>Vespula</taxon>
    </lineage>
</organism>
<dbReference type="SUPFAM" id="SSF54995">
    <property type="entry name" value="Ribosomal protein S6"/>
    <property type="match status" value="1"/>
</dbReference>
<dbReference type="PANTHER" id="PTHR21011">
    <property type="entry name" value="MITOCHONDRIAL 28S RIBOSOMAL PROTEIN S6"/>
    <property type="match status" value="1"/>
</dbReference>
<dbReference type="InterPro" id="IPR035980">
    <property type="entry name" value="Ribosomal_bS6_sf"/>
</dbReference>
<keyword evidence="5" id="KW-1185">Reference proteome</keyword>
<dbReference type="InterPro" id="IPR014717">
    <property type="entry name" value="Transl_elong_EF1B/ribsomal_bS6"/>
</dbReference>
<dbReference type="GO" id="GO:0005763">
    <property type="term" value="C:mitochondrial small ribosomal subunit"/>
    <property type="evidence" value="ECO:0007669"/>
    <property type="project" value="TreeGrafter"/>
</dbReference>